<accession>A0A9P6HCI2</accession>
<dbReference type="OrthoDB" id="5273855at2759"/>
<gene>
    <name evidence="2" type="ORF">BJ322DRAFT_881295</name>
</gene>
<reference evidence="2" key="1">
    <citation type="journal article" date="2020" name="Nat. Commun.">
        <title>Large-scale genome sequencing of mycorrhizal fungi provides insights into the early evolution of symbiotic traits.</title>
        <authorList>
            <person name="Miyauchi S."/>
            <person name="Kiss E."/>
            <person name="Kuo A."/>
            <person name="Drula E."/>
            <person name="Kohler A."/>
            <person name="Sanchez-Garcia M."/>
            <person name="Morin E."/>
            <person name="Andreopoulos B."/>
            <person name="Barry K.W."/>
            <person name="Bonito G."/>
            <person name="Buee M."/>
            <person name="Carver A."/>
            <person name="Chen C."/>
            <person name="Cichocki N."/>
            <person name="Clum A."/>
            <person name="Culley D."/>
            <person name="Crous P.W."/>
            <person name="Fauchery L."/>
            <person name="Girlanda M."/>
            <person name="Hayes R.D."/>
            <person name="Keri Z."/>
            <person name="LaButti K."/>
            <person name="Lipzen A."/>
            <person name="Lombard V."/>
            <person name="Magnuson J."/>
            <person name="Maillard F."/>
            <person name="Murat C."/>
            <person name="Nolan M."/>
            <person name="Ohm R.A."/>
            <person name="Pangilinan J."/>
            <person name="Pereira M.F."/>
            <person name="Perotto S."/>
            <person name="Peter M."/>
            <person name="Pfister S."/>
            <person name="Riley R."/>
            <person name="Sitrit Y."/>
            <person name="Stielow J.B."/>
            <person name="Szollosi G."/>
            <person name="Zifcakova L."/>
            <person name="Stursova M."/>
            <person name="Spatafora J.W."/>
            <person name="Tedersoo L."/>
            <person name="Vaario L.M."/>
            <person name="Yamada A."/>
            <person name="Yan M."/>
            <person name="Wang P."/>
            <person name="Xu J."/>
            <person name="Bruns T."/>
            <person name="Baldrian P."/>
            <person name="Vilgalys R."/>
            <person name="Dunand C."/>
            <person name="Henrissat B."/>
            <person name="Grigoriev I.V."/>
            <person name="Hibbett D."/>
            <person name="Nagy L.G."/>
            <person name="Martin F.M."/>
        </authorList>
    </citation>
    <scope>NUCLEOTIDE SEQUENCE</scope>
    <source>
        <strain evidence="2">UH-Tt-Lm1</strain>
    </source>
</reference>
<dbReference type="InterPro" id="IPR012475">
    <property type="entry name" value="Fungal_lectin"/>
</dbReference>
<dbReference type="Gene3D" id="2.120.10.70">
    <property type="entry name" value="Fucose-specific lectin"/>
    <property type="match status" value="1"/>
</dbReference>
<evidence type="ECO:0000313" key="2">
    <source>
        <dbReference type="EMBL" id="KAF9783828.1"/>
    </source>
</evidence>
<dbReference type="Pfam" id="PF07938">
    <property type="entry name" value="Fungal_lectin"/>
    <property type="match status" value="1"/>
</dbReference>
<protein>
    <submittedName>
        <fullName evidence="2">Fucose-specific lectin</fullName>
    </submittedName>
</protein>
<dbReference type="Proteomes" id="UP000736335">
    <property type="component" value="Unassembled WGS sequence"/>
</dbReference>
<evidence type="ECO:0000256" key="1">
    <source>
        <dbReference type="ARBA" id="ARBA00009042"/>
    </source>
</evidence>
<dbReference type="EMBL" id="WIUZ02000009">
    <property type="protein sequence ID" value="KAF9783828.1"/>
    <property type="molecule type" value="Genomic_DNA"/>
</dbReference>
<keyword evidence="3" id="KW-1185">Reference proteome</keyword>
<dbReference type="SUPFAM" id="SSF89372">
    <property type="entry name" value="Fucose-specific lectin"/>
    <property type="match status" value="1"/>
</dbReference>
<proteinExistence type="inferred from homology"/>
<sequence>MLRAEYSNGLWSNFRHQDVVDATPSTPLACITWMGEKEIRLYYLDRQHILQEYCYSEGLGWFVGDVGKMNIRTSTNTRLSAVYFHDGEGGVNVCVYYQELGSQAIAELRNDGGCWAKGDRLPDALDGTSIAAVALNLNGGVSMRVYYQAEDLSLKDHCYDSDRGWYSGEWNPGRVPGGSPINALAYEINEELHLRVCWHNQQDEIVTSMNTGSWGPITKVLGGVTSDFQFALVQWVDGKYIRLYYQDVTSGVLLRKSNCSNLT</sequence>
<reference evidence="2" key="2">
    <citation type="submission" date="2020-11" db="EMBL/GenBank/DDBJ databases">
        <authorList>
            <consortium name="DOE Joint Genome Institute"/>
            <person name="Kuo A."/>
            <person name="Miyauchi S."/>
            <person name="Kiss E."/>
            <person name="Drula E."/>
            <person name="Kohler A."/>
            <person name="Sanchez-Garcia M."/>
            <person name="Andreopoulos B."/>
            <person name="Barry K.W."/>
            <person name="Bonito G."/>
            <person name="Buee M."/>
            <person name="Carver A."/>
            <person name="Chen C."/>
            <person name="Cichocki N."/>
            <person name="Clum A."/>
            <person name="Culley D."/>
            <person name="Crous P.W."/>
            <person name="Fauchery L."/>
            <person name="Girlanda M."/>
            <person name="Hayes R."/>
            <person name="Keri Z."/>
            <person name="Labutti K."/>
            <person name="Lipzen A."/>
            <person name="Lombard V."/>
            <person name="Magnuson J."/>
            <person name="Maillard F."/>
            <person name="Morin E."/>
            <person name="Murat C."/>
            <person name="Nolan M."/>
            <person name="Ohm R."/>
            <person name="Pangilinan J."/>
            <person name="Pereira M."/>
            <person name="Perotto S."/>
            <person name="Peter M."/>
            <person name="Riley R."/>
            <person name="Sitrit Y."/>
            <person name="Stielow B."/>
            <person name="Szollosi G."/>
            <person name="Zifcakova L."/>
            <person name="Stursova M."/>
            <person name="Spatafora J.W."/>
            <person name="Tedersoo L."/>
            <person name="Vaario L.-M."/>
            <person name="Yamada A."/>
            <person name="Yan M."/>
            <person name="Wang P."/>
            <person name="Xu J."/>
            <person name="Bruns T."/>
            <person name="Baldrian P."/>
            <person name="Vilgalys R."/>
            <person name="Henrissat B."/>
            <person name="Grigoriev I.V."/>
            <person name="Hibbett D."/>
            <person name="Nagy L.G."/>
            <person name="Martin F.M."/>
        </authorList>
    </citation>
    <scope>NUCLEOTIDE SEQUENCE</scope>
    <source>
        <strain evidence="2">UH-Tt-Lm1</strain>
    </source>
</reference>
<evidence type="ECO:0000313" key="3">
    <source>
        <dbReference type="Proteomes" id="UP000736335"/>
    </source>
</evidence>
<organism evidence="2 3">
    <name type="scientific">Thelephora terrestris</name>
    <dbReference type="NCBI Taxonomy" id="56493"/>
    <lineage>
        <taxon>Eukaryota</taxon>
        <taxon>Fungi</taxon>
        <taxon>Dikarya</taxon>
        <taxon>Basidiomycota</taxon>
        <taxon>Agaricomycotina</taxon>
        <taxon>Agaricomycetes</taxon>
        <taxon>Thelephorales</taxon>
        <taxon>Thelephoraceae</taxon>
        <taxon>Thelephora</taxon>
    </lineage>
</organism>
<dbReference type="AlphaFoldDB" id="A0A9P6HCI2"/>
<comment type="caution">
    <text evidence="2">The sequence shown here is derived from an EMBL/GenBank/DDBJ whole genome shotgun (WGS) entry which is preliminary data.</text>
</comment>
<name>A0A9P6HCI2_9AGAM</name>
<comment type="similarity">
    <text evidence="1">Belongs to the fungal fucose-specific lectin family.</text>
</comment>